<evidence type="ECO:0000313" key="4">
    <source>
        <dbReference type="EMBL" id="HIT17822.1"/>
    </source>
</evidence>
<dbReference type="Gene3D" id="3.40.630.30">
    <property type="match status" value="1"/>
</dbReference>
<reference evidence="4" key="1">
    <citation type="submission" date="2020-10" db="EMBL/GenBank/DDBJ databases">
        <authorList>
            <person name="Gilroy R."/>
        </authorList>
    </citation>
    <scope>NUCLEOTIDE SEQUENCE</scope>
    <source>
        <strain evidence="4">14508</strain>
    </source>
</reference>
<evidence type="ECO:0000313" key="5">
    <source>
        <dbReference type="Proteomes" id="UP000886893"/>
    </source>
</evidence>
<dbReference type="CDD" id="cd04301">
    <property type="entry name" value="NAT_SF"/>
    <property type="match status" value="1"/>
</dbReference>
<keyword evidence="1" id="KW-0808">Transferase</keyword>
<dbReference type="Proteomes" id="UP000886893">
    <property type="component" value="Unassembled WGS sequence"/>
</dbReference>
<organism evidence="4 5">
    <name type="scientific">Candidatus Caccosoma faecigallinarum</name>
    <dbReference type="NCBI Taxonomy" id="2840720"/>
    <lineage>
        <taxon>Bacteria</taxon>
        <taxon>Bacillati</taxon>
        <taxon>Bacillota</taxon>
        <taxon>Bacillota incertae sedis</taxon>
        <taxon>Candidatus Caccosoma</taxon>
    </lineage>
</organism>
<comment type="caution">
    <text evidence="4">The sequence shown here is derived from an EMBL/GenBank/DDBJ whole genome shotgun (WGS) entry which is preliminary data.</text>
</comment>
<name>A0A9D1G975_9FIRM</name>
<protein>
    <submittedName>
        <fullName evidence="4">GNAT family N-acetyltransferase</fullName>
    </submittedName>
</protein>
<dbReference type="InterPro" id="IPR016181">
    <property type="entry name" value="Acyl_CoA_acyltransferase"/>
</dbReference>
<dbReference type="InterPro" id="IPR000182">
    <property type="entry name" value="GNAT_dom"/>
</dbReference>
<keyword evidence="2" id="KW-0012">Acyltransferase</keyword>
<dbReference type="SUPFAM" id="SSF55729">
    <property type="entry name" value="Acyl-CoA N-acyltransferases (Nat)"/>
    <property type="match status" value="1"/>
</dbReference>
<dbReference type="PROSITE" id="PS51186">
    <property type="entry name" value="GNAT"/>
    <property type="match status" value="1"/>
</dbReference>
<dbReference type="PANTHER" id="PTHR43420">
    <property type="entry name" value="ACETYLTRANSFERASE"/>
    <property type="match status" value="1"/>
</dbReference>
<sequence>MVKVRKVKTEQEFMKCLFIRFMVFCQELQMDLRQEMDFRDPEATHFLVFIDEEPVGTCRYLEQWDYYLIGRLAVLPSFRKNGYGSQLLTAAVKSILRKDKNAKIELHAPVERMDFYKKFGFLPFGQTFLENDVQHIGMRYHHPKK</sequence>
<dbReference type="InterPro" id="IPR050680">
    <property type="entry name" value="YpeA/RimI_acetyltransf"/>
</dbReference>
<dbReference type="PANTHER" id="PTHR43420:SF47">
    <property type="entry name" value="N-ACETYLTRANSFERASE DOMAIN-CONTAINING PROTEIN"/>
    <property type="match status" value="1"/>
</dbReference>
<accession>A0A9D1G975</accession>
<dbReference type="EMBL" id="DVKI01000175">
    <property type="protein sequence ID" value="HIT17822.1"/>
    <property type="molecule type" value="Genomic_DNA"/>
</dbReference>
<evidence type="ECO:0000256" key="2">
    <source>
        <dbReference type="ARBA" id="ARBA00023315"/>
    </source>
</evidence>
<proteinExistence type="predicted"/>
<dbReference type="Pfam" id="PF00583">
    <property type="entry name" value="Acetyltransf_1"/>
    <property type="match status" value="1"/>
</dbReference>
<gene>
    <name evidence="4" type="ORF">IAD04_05570</name>
</gene>
<feature type="domain" description="N-acetyltransferase" evidence="3">
    <location>
        <begin position="2"/>
        <end position="143"/>
    </location>
</feature>
<dbReference type="GO" id="GO:0016747">
    <property type="term" value="F:acyltransferase activity, transferring groups other than amino-acyl groups"/>
    <property type="evidence" value="ECO:0007669"/>
    <property type="project" value="InterPro"/>
</dbReference>
<evidence type="ECO:0000256" key="1">
    <source>
        <dbReference type="ARBA" id="ARBA00022679"/>
    </source>
</evidence>
<dbReference type="AlphaFoldDB" id="A0A9D1G975"/>
<evidence type="ECO:0000259" key="3">
    <source>
        <dbReference type="PROSITE" id="PS51186"/>
    </source>
</evidence>
<reference evidence="4" key="2">
    <citation type="journal article" date="2021" name="PeerJ">
        <title>Extensive microbial diversity within the chicken gut microbiome revealed by metagenomics and culture.</title>
        <authorList>
            <person name="Gilroy R."/>
            <person name="Ravi A."/>
            <person name="Getino M."/>
            <person name="Pursley I."/>
            <person name="Horton D.L."/>
            <person name="Alikhan N.F."/>
            <person name="Baker D."/>
            <person name="Gharbi K."/>
            <person name="Hall N."/>
            <person name="Watson M."/>
            <person name="Adriaenssens E.M."/>
            <person name="Foster-Nyarko E."/>
            <person name="Jarju S."/>
            <person name="Secka A."/>
            <person name="Antonio M."/>
            <person name="Oren A."/>
            <person name="Chaudhuri R.R."/>
            <person name="La Ragione R."/>
            <person name="Hildebrand F."/>
            <person name="Pallen M.J."/>
        </authorList>
    </citation>
    <scope>NUCLEOTIDE SEQUENCE</scope>
    <source>
        <strain evidence="4">14508</strain>
    </source>
</reference>